<dbReference type="OrthoDB" id="2361824at2759"/>
<name>A0A397IVD9_9GLOM</name>
<dbReference type="PANTHER" id="PTHR24410">
    <property type="entry name" value="HL07962P-RELATED"/>
    <property type="match status" value="1"/>
</dbReference>
<dbReference type="InterPro" id="IPR011333">
    <property type="entry name" value="SKP1/BTB/POZ_sf"/>
</dbReference>
<evidence type="ECO:0000259" key="2">
    <source>
        <dbReference type="PROSITE" id="PS51886"/>
    </source>
</evidence>
<dbReference type="InterPro" id="IPR011705">
    <property type="entry name" value="BACK"/>
</dbReference>
<keyword evidence="4" id="KW-1185">Reference proteome</keyword>
<dbReference type="Proteomes" id="UP000266861">
    <property type="component" value="Unassembled WGS sequence"/>
</dbReference>
<dbReference type="PROSITE" id="PS51886">
    <property type="entry name" value="TLDC"/>
    <property type="match status" value="1"/>
</dbReference>
<evidence type="ECO:0000313" key="4">
    <source>
        <dbReference type="Proteomes" id="UP000266861"/>
    </source>
</evidence>
<dbReference type="SMART" id="SM00225">
    <property type="entry name" value="BTB"/>
    <property type="match status" value="1"/>
</dbReference>
<dbReference type="Gene3D" id="1.25.40.420">
    <property type="match status" value="1"/>
</dbReference>
<dbReference type="PANTHER" id="PTHR24410:SF23">
    <property type="entry name" value="BTB DOMAIN-CONTAINING PROTEIN-RELATED"/>
    <property type="match status" value="1"/>
</dbReference>
<dbReference type="Gene3D" id="3.30.710.10">
    <property type="entry name" value="Potassium Channel Kv1.1, Chain A"/>
    <property type="match status" value="1"/>
</dbReference>
<feature type="domain" description="TLDc" evidence="2">
    <location>
        <begin position="299"/>
        <end position="462"/>
    </location>
</feature>
<proteinExistence type="predicted"/>
<dbReference type="InterPro" id="IPR051481">
    <property type="entry name" value="BTB-POZ/Galectin-3-binding"/>
</dbReference>
<dbReference type="AlphaFoldDB" id="A0A397IVD9"/>
<sequence length="470" mass="54334">MSSTSLANALLRDISNRYENADDYDVIIYVGEEPNVEAFQAHSFILRSRSAYFNADLSANWAKKEVSKVIFRKPNISPKLFRPILKYMYTSIIDLNTDTEHRHEYFDLVAAADELSLVELVDYIQERIILSEKGWLLENFVQIFQKISSYKALRKLQDYCAELICNDPSVVFTSKDFASLEETALIALLQRDDLVMDEVDIWECVVKWGLAKNPMVDSDVTKWSQEDFDSLEQTLHNCIQYIRFFQIPAHDYFFKVRPYKKILPRALKEDLQLFYIVPQGQPKTTTVLPPRMGLNPDSVIITSRHAAVLANWIHNKPKEFYKPNEAPYNFKLLIRGSRDGFSQEEFHKRCDYKGTNVTVVKIQGSPTIVGGYNPLGWTSSDDWRQTTESFIFSLSKDHKSAIISRVKNPRCAIRDTISKQWLGFGVGDLHFLDGVCTPHDYEQKILETTKFLVEDYEVFQVLNKVKPVNT</sequence>
<feature type="domain" description="BTB" evidence="1">
    <location>
        <begin position="24"/>
        <end position="97"/>
    </location>
</feature>
<dbReference type="InterPro" id="IPR000210">
    <property type="entry name" value="BTB/POZ_dom"/>
</dbReference>
<dbReference type="SUPFAM" id="SSF54695">
    <property type="entry name" value="POZ domain"/>
    <property type="match status" value="1"/>
</dbReference>
<dbReference type="Pfam" id="PF07534">
    <property type="entry name" value="TLD"/>
    <property type="match status" value="1"/>
</dbReference>
<dbReference type="PROSITE" id="PS50097">
    <property type="entry name" value="BTB"/>
    <property type="match status" value="1"/>
</dbReference>
<evidence type="ECO:0008006" key="5">
    <source>
        <dbReference type="Google" id="ProtNLM"/>
    </source>
</evidence>
<organism evidence="3 4">
    <name type="scientific">Diversispora epigaea</name>
    <dbReference type="NCBI Taxonomy" id="1348612"/>
    <lineage>
        <taxon>Eukaryota</taxon>
        <taxon>Fungi</taxon>
        <taxon>Fungi incertae sedis</taxon>
        <taxon>Mucoromycota</taxon>
        <taxon>Glomeromycotina</taxon>
        <taxon>Glomeromycetes</taxon>
        <taxon>Diversisporales</taxon>
        <taxon>Diversisporaceae</taxon>
        <taxon>Diversispora</taxon>
    </lineage>
</organism>
<dbReference type="InterPro" id="IPR006571">
    <property type="entry name" value="TLDc_dom"/>
</dbReference>
<dbReference type="Pfam" id="PF07707">
    <property type="entry name" value="BACK"/>
    <property type="match status" value="1"/>
</dbReference>
<evidence type="ECO:0000313" key="3">
    <source>
        <dbReference type="EMBL" id="RHZ78318.1"/>
    </source>
</evidence>
<protein>
    <recommendedName>
        <fullName evidence="5">BTB domain-containing protein</fullName>
    </recommendedName>
</protein>
<gene>
    <name evidence="3" type="ORF">Glove_166g10</name>
</gene>
<dbReference type="Pfam" id="PF00651">
    <property type="entry name" value="BTB"/>
    <property type="match status" value="1"/>
</dbReference>
<dbReference type="EMBL" id="PQFF01000156">
    <property type="protein sequence ID" value="RHZ78318.1"/>
    <property type="molecule type" value="Genomic_DNA"/>
</dbReference>
<dbReference type="CDD" id="cd18186">
    <property type="entry name" value="BTB_POZ_ZBTB_KLHL-like"/>
    <property type="match status" value="1"/>
</dbReference>
<reference evidence="3 4" key="1">
    <citation type="submission" date="2018-08" db="EMBL/GenBank/DDBJ databases">
        <title>Genome and evolution of the arbuscular mycorrhizal fungus Diversispora epigaea (formerly Glomus versiforme) and its bacterial endosymbionts.</title>
        <authorList>
            <person name="Sun X."/>
            <person name="Fei Z."/>
            <person name="Harrison M."/>
        </authorList>
    </citation>
    <scope>NUCLEOTIDE SEQUENCE [LARGE SCALE GENOMIC DNA]</scope>
    <source>
        <strain evidence="3 4">IT104</strain>
    </source>
</reference>
<evidence type="ECO:0000259" key="1">
    <source>
        <dbReference type="PROSITE" id="PS50097"/>
    </source>
</evidence>
<comment type="caution">
    <text evidence="3">The sequence shown here is derived from an EMBL/GenBank/DDBJ whole genome shotgun (WGS) entry which is preliminary data.</text>
</comment>
<accession>A0A397IVD9</accession>